<keyword evidence="5" id="KW-1185">Reference proteome</keyword>
<dbReference type="Pfam" id="PF00588">
    <property type="entry name" value="SpoU_methylase"/>
    <property type="match status" value="1"/>
</dbReference>
<evidence type="ECO:0000259" key="3">
    <source>
        <dbReference type="SMART" id="SM00967"/>
    </source>
</evidence>
<keyword evidence="1" id="KW-0489">Methyltransferase</keyword>
<proteinExistence type="predicted"/>
<dbReference type="CDD" id="cd18103">
    <property type="entry name" value="SpoU-like_RlmB"/>
    <property type="match status" value="1"/>
</dbReference>
<dbReference type="InterPro" id="IPR029064">
    <property type="entry name" value="Ribosomal_eL30-like_sf"/>
</dbReference>
<dbReference type="SUPFAM" id="SSF75217">
    <property type="entry name" value="alpha/beta knot"/>
    <property type="match status" value="1"/>
</dbReference>
<dbReference type="EMBL" id="JAYFUM010000008">
    <property type="protein sequence ID" value="MEA5139133.1"/>
    <property type="molecule type" value="Genomic_DNA"/>
</dbReference>
<dbReference type="Gene3D" id="3.40.1280.10">
    <property type="match status" value="1"/>
</dbReference>
<dbReference type="PANTHER" id="PTHR46429:SF1">
    <property type="entry name" value="23S RRNA (GUANOSINE-2'-O-)-METHYLTRANSFERASE RLMB"/>
    <property type="match status" value="1"/>
</dbReference>
<accession>A0ABU5Q8R2</accession>
<dbReference type="InterPro" id="IPR004441">
    <property type="entry name" value="rRNA_MeTrfase_TrmH"/>
</dbReference>
<dbReference type="SUPFAM" id="SSF55315">
    <property type="entry name" value="L30e-like"/>
    <property type="match status" value="1"/>
</dbReference>
<name>A0ABU5Q8R2_9BACT</name>
<protein>
    <submittedName>
        <fullName evidence="4">23S rRNA (Guanosine(2251)-2'-O)-methyltransferase RlmB</fullName>
    </submittedName>
</protein>
<evidence type="ECO:0000256" key="1">
    <source>
        <dbReference type="ARBA" id="ARBA00022603"/>
    </source>
</evidence>
<gene>
    <name evidence="4" type="primary">rlmB</name>
    <name evidence="4" type="ORF">VB248_08310</name>
</gene>
<evidence type="ECO:0000256" key="2">
    <source>
        <dbReference type="ARBA" id="ARBA00022679"/>
    </source>
</evidence>
<dbReference type="Gene3D" id="3.30.1330.30">
    <property type="match status" value="1"/>
</dbReference>
<dbReference type="Proteomes" id="UP001302949">
    <property type="component" value="Unassembled WGS sequence"/>
</dbReference>
<dbReference type="PANTHER" id="PTHR46429">
    <property type="entry name" value="23S RRNA (GUANOSINE-2'-O-)-METHYLTRANSFERASE RLMB"/>
    <property type="match status" value="1"/>
</dbReference>
<feature type="domain" description="RNA 2-O ribose methyltransferase substrate binding" evidence="3">
    <location>
        <begin position="27"/>
        <end position="98"/>
    </location>
</feature>
<dbReference type="InterPro" id="IPR001537">
    <property type="entry name" value="SpoU_MeTrfase"/>
</dbReference>
<dbReference type="Pfam" id="PF08032">
    <property type="entry name" value="SpoU_sub_bind"/>
    <property type="match status" value="1"/>
</dbReference>
<dbReference type="InterPro" id="IPR029028">
    <property type="entry name" value="Alpha/beta_knot_MTases"/>
</dbReference>
<dbReference type="NCBIfam" id="TIGR00186">
    <property type="entry name" value="rRNA_methyl_3"/>
    <property type="match status" value="1"/>
</dbReference>
<comment type="caution">
    <text evidence="4">The sequence shown here is derived from an EMBL/GenBank/DDBJ whole genome shotgun (WGS) entry which is preliminary data.</text>
</comment>
<evidence type="ECO:0000313" key="5">
    <source>
        <dbReference type="Proteomes" id="UP001302949"/>
    </source>
</evidence>
<dbReference type="SMART" id="SM00967">
    <property type="entry name" value="SpoU_sub_bind"/>
    <property type="match status" value="1"/>
</dbReference>
<keyword evidence="2" id="KW-0808">Transferase</keyword>
<organism evidence="4 5">
    <name type="scientific">Arcicella rigui</name>
    <dbReference type="NCBI Taxonomy" id="797020"/>
    <lineage>
        <taxon>Bacteria</taxon>
        <taxon>Pseudomonadati</taxon>
        <taxon>Bacteroidota</taxon>
        <taxon>Cytophagia</taxon>
        <taxon>Cytophagales</taxon>
        <taxon>Flectobacillaceae</taxon>
        <taxon>Arcicella</taxon>
    </lineage>
</organism>
<reference evidence="4 5" key="1">
    <citation type="submission" date="2023-12" db="EMBL/GenBank/DDBJ databases">
        <title>Novel species of the genus Arcicella isolated from rivers.</title>
        <authorList>
            <person name="Lu H."/>
        </authorList>
    </citation>
    <scope>NUCLEOTIDE SEQUENCE [LARGE SCALE GENOMIC DNA]</scope>
    <source>
        <strain evidence="4 5">KCTC 23307</strain>
    </source>
</reference>
<evidence type="ECO:0000313" key="4">
    <source>
        <dbReference type="EMBL" id="MEA5139133.1"/>
    </source>
</evidence>
<dbReference type="RefSeq" id="WP_323296293.1">
    <property type="nucleotide sequence ID" value="NZ_JAYFUM010000008.1"/>
</dbReference>
<sequence>MTTEKHSDGPKKPFKYFNQPKPENKDIVFGIQSVLETLRSGKEIDKLLVQRELGSLEVLEFARLKGVPVQKVPTEKLDRITRKNHQGVIAFVSAINYAKLENVVADVYEKGEVPLILVLDRITDVRNFGAIARTAECTGVHAIVIPTKGAAQINADAMKTSSGALNFLPVCREENLYHTVKFLQNSGIQVVACSEKVSKNIYDVDLTVPTAIIMGSEEDGISDDLMRAVDELATIPLVGRVGSLNVSVATGVILYEVVRKRLA</sequence>
<dbReference type="InterPro" id="IPR029026">
    <property type="entry name" value="tRNA_m1G_MTases_N"/>
</dbReference>
<dbReference type="InterPro" id="IPR013123">
    <property type="entry name" value="SpoU_subst-bd"/>
</dbReference>